<evidence type="ECO:0000313" key="4">
    <source>
        <dbReference type="Proteomes" id="UP000534306"/>
    </source>
</evidence>
<dbReference type="RefSeq" id="WP_171673857.1">
    <property type="nucleotide sequence ID" value="NZ_BAAAGT010000001.1"/>
</dbReference>
<dbReference type="AlphaFoldDB" id="A0A7Y4KZ45"/>
<evidence type="ECO:0000313" key="3">
    <source>
        <dbReference type="EMBL" id="NOL41339.1"/>
    </source>
</evidence>
<evidence type="ECO:0000313" key="5">
    <source>
        <dbReference type="Proteomes" id="UP000553957"/>
    </source>
</evidence>
<sequence>MDEQAYQEIHNLIARYAELVDDGDFDGDAATARSCVTVVQALPNASPQLIATGRYQDTFERHNQTWRFTERIVSIRLSGNLTNHLRRL</sequence>
<dbReference type="SUPFAM" id="SSF54427">
    <property type="entry name" value="NTF2-like"/>
    <property type="match status" value="1"/>
</dbReference>
<feature type="domain" description="SnoaL-like" evidence="1">
    <location>
        <begin position="24"/>
        <end position="71"/>
    </location>
</feature>
<dbReference type="GO" id="GO:0051213">
    <property type="term" value="F:dioxygenase activity"/>
    <property type="evidence" value="ECO:0007669"/>
    <property type="project" value="UniProtKB-KW"/>
</dbReference>
<dbReference type="EMBL" id="JABJRC010000003">
    <property type="protein sequence ID" value="NOL41339.1"/>
    <property type="molecule type" value="Genomic_DNA"/>
</dbReference>
<dbReference type="InterPro" id="IPR037401">
    <property type="entry name" value="SnoaL-like"/>
</dbReference>
<keyword evidence="2" id="KW-0223">Dioxygenase</keyword>
<keyword evidence="4" id="KW-1185">Reference proteome</keyword>
<protein>
    <submittedName>
        <fullName evidence="2">3-phenylpropionate/cinnamic acid dioxygenase small subunit</fullName>
    </submittedName>
    <submittedName>
        <fullName evidence="3">SnoaL-like domain-containing protein</fullName>
    </submittedName>
</protein>
<dbReference type="EMBL" id="JACHKF010000001">
    <property type="protein sequence ID" value="MBB6565068.1"/>
    <property type="molecule type" value="Genomic_DNA"/>
</dbReference>
<evidence type="ECO:0000313" key="2">
    <source>
        <dbReference type="EMBL" id="MBB6565068.1"/>
    </source>
</evidence>
<dbReference type="Proteomes" id="UP000534306">
    <property type="component" value="Unassembled WGS sequence"/>
</dbReference>
<evidence type="ECO:0000259" key="1">
    <source>
        <dbReference type="Pfam" id="PF13577"/>
    </source>
</evidence>
<name>A0A7Y4KZ45_9ACTN</name>
<comment type="caution">
    <text evidence="3">The sequence shown here is derived from an EMBL/GenBank/DDBJ whole genome shotgun (WGS) entry which is preliminary data.</text>
</comment>
<reference evidence="2 5" key="2">
    <citation type="submission" date="2020-08" db="EMBL/GenBank/DDBJ databases">
        <title>Sequencing the genomes of 1000 actinobacteria strains.</title>
        <authorList>
            <person name="Klenk H.-P."/>
        </authorList>
    </citation>
    <scope>NUCLEOTIDE SEQUENCE [LARGE SCALE GENOMIC DNA]</scope>
    <source>
        <strain evidence="2 5">DSM 15626</strain>
    </source>
</reference>
<accession>A0A7Y4KZ45</accession>
<reference evidence="3 4" key="1">
    <citation type="submission" date="2020-05" db="EMBL/GenBank/DDBJ databases">
        <title>Genome sequence of Kribbella sandramycini ATCC 39419.</title>
        <authorList>
            <person name="Maclea K.S."/>
            <person name="Fair J.L."/>
        </authorList>
    </citation>
    <scope>NUCLEOTIDE SEQUENCE [LARGE SCALE GENOMIC DNA]</scope>
    <source>
        <strain evidence="3 4">ATCC 39419</strain>
    </source>
</reference>
<organism evidence="3 4">
    <name type="scientific">Kribbella sandramycini</name>
    <dbReference type="NCBI Taxonomy" id="60450"/>
    <lineage>
        <taxon>Bacteria</taxon>
        <taxon>Bacillati</taxon>
        <taxon>Actinomycetota</taxon>
        <taxon>Actinomycetes</taxon>
        <taxon>Propionibacteriales</taxon>
        <taxon>Kribbellaceae</taxon>
        <taxon>Kribbella</taxon>
    </lineage>
</organism>
<gene>
    <name evidence="2" type="ORF">HNR71_000705</name>
    <name evidence="3" type="ORF">HPO96_13890</name>
</gene>
<keyword evidence="2" id="KW-0560">Oxidoreductase</keyword>
<dbReference type="InterPro" id="IPR032710">
    <property type="entry name" value="NTF2-like_dom_sf"/>
</dbReference>
<dbReference type="Pfam" id="PF13577">
    <property type="entry name" value="SnoaL_4"/>
    <property type="match status" value="1"/>
</dbReference>
<proteinExistence type="predicted"/>
<dbReference type="Proteomes" id="UP000553957">
    <property type="component" value="Unassembled WGS sequence"/>
</dbReference>
<dbReference type="Gene3D" id="3.10.450.50">
    <property type="match status" value="1"/>
</dbReference>